<protein>
    <submittedName>
        <fullName evidence="1">Uncharacterized protein</fullName>
    </submittedName>
</protein>
<sequence length="117" mass="13238">MGGTTYYRQNFDFFSMGEEMLTFNEMCLWRSMKDTQDTNTLRNVNNCLLFVELCRLGFCIGSCIANQLFVNLPGDSPAGLPLLRGTFSALEEIGALAALHELLSVVRRFIRIFILKS</sequence>
<comment type="caution">
    <text evidence="1">The sequence shown here is derived from an EMBL/GenBank/DDBJ whole genome shotgun (WGS) entry which is preliminary data.</text>
</comment>
<accession>A0ABS8TE25</accession>
<name>A0ABS8TE25_DATST</name>
<keyword evidence="2" id="KW-1185">Reference proteome</keyword>
<dbReference type="EMBL" id="JACEIK010001397">
    <property type="protein sequence ID" value="MCD7469066.1"/>
    <property type="molecule type" value="Genomic_DNA"/>
</dbReference>
<evidence type="ECO:0000313" key="1">
    <source>
        <dbReference type="EMBL" id="MCD7469066.1"/>
    </source>
</evidence>
<organism evidence="1 2">
    <name type="scientific">Datura stramonium</name>
    <name type="common">Jimsonweed</name>
    <name type="synonym">Common thornapple</name>
    <dbReference type="NCBI Taxonomy" id="4076"/>
    <lineage>
        <taxon>Eukaryota</taxon>
        <taxon>Viridiplantae</taxon>
        <taxon>Streptophyta</taxon>
        <taxon>Embryophyta</taxon>
        <taxon>Tracheophyta</taxon>
        <taxon>Spermatophyta</taxon>
        <taxon>Magnoliopsida</taxon>
        <taxon>eudicotyledons</taxon>
        <taxon>Gunneridae</taxon>
        <taxon>Pentapetalae</taxon>
        <taxon>asterids</taxon>
        <taxon>lamiids</taxon>
        <taxon>Solanales</taxon>
        <taxon>Solanaceae</taxon>
        <taxon>Solanoideae</taxon>
        <taxon>Datureae</taxon>
        <taxon>Datura</taxon>
    </lineage>
</organism>
<evidence type="ECO:0000313" key="2">
    <source>
        <dbReference type="Proteomes" id="UP000823775"/>
    </source>
</evidence>
<dbReference type="Proteomes" id="UP000823775">
    <property type="component" value="Unassembled WGS sequence"/>
</dbReference>
<reference evidence="1 2" key="1">
    <citation type="journal article" date="2021" name="BMC Genomics">
        <title>Datura genome reveals duplications of psychoactive alkaloid biosynthetic genes and high mutation rate following tissue culture.</title>
        <authorList>
            <person name="Rajewski A."/>
            <person name="Carter-House D."/>
            <person name="Stajich J."/>
            <person name="Litt A."/>
        </authorList>
    </citation>
    <scope>NUCLEOTIDE SEQUENCE [LARGE SCALE GENOMIC DNA]</scope>
    <source>
        <strain evidence="1">AR-01</strain>
    </source>
</reference>
<proteinExistence type="predicted"/>
<gene>
    <name evidence="1" type="ORF">HAX54_007701</name>
</gene>